<dbReference type="Pfam" id="PF00128">
    <property type="entry name" value="Alpha-amylase"/>
    <property type="match status" value="1"/>
</dbReference>
<evidence type="ECO:0000256" key="1">
    <source>
        <dbReference type="ARBA" id="ARBA00008061"/>
    </source>
</evidence>
<dbReference type="GO" id="GO:0005975">
    <property type="term" value="P:carbohydrate metabolic process"/>
    <property type="evidence" value="ECO:0007669"/>
    <property type="project" value="InterPro"/>
</dbReference>
<feature type="signal peptide" evidence="7">
    <location>
        <begin position="1"/>
        <end position="26"/>
    </location>
</feature>
<dbReference type="Gene3D" id="2.60.40.1180">
    <property type="entry name" value="Golgi alpha-mannosidase II"/>
    <property type="match status" value="1"/>
</dbReference>
<evidence type="ECO:0000313" key="10">
    <source>
        <dbReference type="Proteomes" id="UP000823616"/>
    </source>
</evidence>
<name>A0A9D9HH91_9SPIR</name>
<dbReference type="PRINTS" id="PR00110">
    <property type="entry name" value="ALPHAAMYLASE"/>
</dbReference>
<organism evidence="9 10">
    <name type="scientific">Candidatus Avitreponema avistercoris</name>
    <dbReference type="NCBI Taxonomy" id="2840705"/>
    <lineage>
        <taxon>Bacteria</taxon>
        <taxon>Pseudomonadati</taxon>
        <taxon>Spirochaetota</taxon>
        <taxon>Spirochaetia</taxon>
        <taxon>Spirochaetales</taxon>
        <taxon>Candidatus Avitreponema</taxon>
    </lineage>
</organism>
<dbReference type="InterPro" id="IPR006046">
    <property type="entry name" value="Alpha_amylase"/>
</dbReference>
<evidence type="ECO:0000256" key="3">
    <source>
        <dbReference type="ARBA" id="ARBA00023277"/>
    </source>
</evidence>
<dbReference type="EC" id="3.2.1.1" evidence="6"/>
<evidence type="ECO:0000259" key="8">
    <source>
        <dbReference type="SMART" id="SM00642"/>
    </source>
</evidence>
<dbReference type="SUPFAM" id="SSF51011">
    <property type="entry name" value="Glycosyl hydrolase domain"/>
    <property type="match status" value="1"/>
</dbReference>
<comment type="similarity">
    <text evidence="1 5">Belongs to the glycosyl hydrolase 13 family.</text>
</comment>
<keyword evidence="2 6" id="KW-0378">Hydrolase</keyword>
<evidence type="ECO:0000256" key="5">
    <source>
        <dbReference type="RuleBase" id="RU003615"/>
    </source>
</evidence>
<evidence type="ECO:0000256" key="6">
    <source>
        <dbReference type="RuleBase" id="RU361134"/>
    </source>
</evidence>
<gene>
    <name evidence="9" type="ORF">IAA96_07945</name>
</gene>
<dbReference type="SUPFAM" id="SSF51445">
    <property type="entry name" value="(Trans)glycosidases"/>
    <property type="match status" value="1"/>
</dbReference>
<proteinExistence type="inferred from homology"/>
<evidence type="ECO:0000256" key="2">
    <source>
        <dbReference type="ARBA" id="ARBA00022801"/>
    </source>
</evidence>
<protein>
    <recommendedName>
        <fullName evidence="6">Alpha-amylase</fullName>
        <ecNumber evidence="6">3.2.1.1</ecNumber>
    </recommendedName>
</protein>
<keyword evidence="4 6" id="KW-0326">Glycosidase</keyword>
<evidence type="ECO:0000256" key="4">
    <source>
        <dbReference type="ARBA" id="ARBA00023295"/>
    </source>
</evidence>
<feature type="non-terminal residue" evidence="9">
    <location>
        <position position="498"/>
    </location>
</feature>
<dbReference type="GO" id="GO:0004556">
    <property type="term" value="F:alpha-amylase activity"/>
    <property type="evidence" value="ECO:0007669"/>
    <property type="project" value="UniProtKB-UniRule"/>
</dbReference>
<keyword evidence="3 6" id="KW-0119">Carbohydrate metabolism</keyword>
<dbReference type="AlphaFoldDB" id="A0A9D9HH91"/>
<feature type="chain" id="PRO_5038943403" description="Alpha-amylase" evidence="7">
    <location>
        <begin position="27"/>
        <end position="498"/>
    </location>
</feature>
<comment type="catalytic activity">
    <reaction evidence="6">
        <text>Endohydrolysis of (1-&gt;4)-alpha-D-glucosidic linkages in polysaccharides containing three or more (1-&gt;4)-alpha-linked D-glucose units.</text>
        <dbReference type="EC" id="3.2.1.1"/>
    </reaction>
</comment>
<keyword evidence="7" id="KW-0732">Signal</keyword>
<sequence length="498" mass="53894">MKKTRGKFPGKTIFLSVVICVCAVLALPACRTENAGAGPDFALAGDLADGSILHCFSWDFRTIRLSLPDIAAAGFSAVQTSPANACLAGEDGGMDLYGHGKWYYHYQPVDWKTGNYQLGSREEFRLLCAEAERCGIRVLVDVAPNHTTPEISAVSPGLVQAAGGMDRLYHKGAAKRLTNYGDRLQCTTYSMGGLPDVNTENPGFQAYFFAYLHDLIDCGADGFRFDTAKHIGLPDDPKEDDGLENDFWPNLRASLKDEGPLFLYGELLHGPNDRLADYIEAIGAVTASAYGIKLRSAVTSGRFSAATLGNFFAGGETERLVTWVESHDNYINDGNWAVMDENDVVLGYAVAAARKGGTPLFFSRPYGSDRQNRWGSMNRIGCAGSDGYKDPRVRAVNFFRIEMAGEDEALSEEAGGSVLVIRRGKKGAVLVNGGGEVPVDFALPLRNGEYTDRVTGARFQVRGGRLTAETPLPAHSVTVLTGKDWTERPAQIFLAAEG</sequence>
<accession>A0A9D9HH91</accession>
<feature type="domain" description="Glycosyl hydrolase family 13 catalytic" evidence="8">
    <location>
        <begin position="50"/>
        <end position="400"/>
    </location>
</feature>
<dbReference type="InterPro" id="IPR006047">
    <property type="entry name" value="GH13_cat_dom"/>
</dbReference>
<reference evidence="9" key="2">
    <citation type="journal article" date="2021" name="PeerJ">
        <title>Extensive microbial diversity within the chicken gut microbiome revealed by metagenomics and culture.</title>
        <authorList>
            <person name="Gilroy R."/>
            <person name="Ravi A."/>
            <person name="Getino M."/>
            <person name="Pursley I."/>
            <person name="Horton D.L."/>
            <person name="Alikhan N.F."/>
            <person name="Baker D."/>
            <person name="Gharbi K."/>
            <person name="Hall N."/>
            <person name="Watson M."/>
            <person name="Adriaenssens E.M."/>
            <person name="Foster-Nyarko E."/>
            <person name="Jarju S."/>
            <person name="Secka A."/>
            <person name="Antonio M."/>
            <person name="Oren A."/>
            <person name="Chaudhuri R.R."/>
            <person name="La Ragione R."/>
            <person name="Hildebrand F."/>
            <person name="Pallen M.J."/>
        </authorList>
    </citation>
    <scope>NUCLEOTIDE SEQUENCE</scope>
    <source>
        <strain evidence="9">B3-4054</strain>
    </source>
</reference>
<dbReference type="Proteomes" id="UP000823616">
    <property type="component" value="Unassembled WGS sequence"/>
</dbReference>
<dbReference type="SMART" id="SM00642">
    <property type="entry name" value="Aamy"/>
    <property type="match status" value="1"/>
</dbReference>
<evidence type="ECO:0000313" key="9">
    <source>
        <dbReference type="EMBL" id="MBO8451019.1"/>
    </source>
</evidence>
<dbReference type="CDD" id="cd11315">
    <property type="entry name" value="AmyAc_bac1_AmyA"/>
    <property type="match status" value="1"/>
</dbReference>
<dbReference type="GO" id="GO:0043169">
    <property type="term" value="F:cation binding"/>
    <property type="evidence" value="ECO:0007669"/>
    <property type="project" value="InterPro"/>
</dbReference>
<evidence type="ECO:0000256" key="7">
    <source>
        <dbReference type="SAM" id="SignalP"/>
    </source>
</evidence>
<dbReference type="InterPro" id="IPR017853">
    <property type="entry name" value="GH"/>
</dbReference>
<dbReference type="Gene3D" id="3.20.20.80">
    <property type="entry name" value="Glycosidases"/>
    <property type="match status" value="1"/>
</dbReference>
<reference evidence="9" key="1">
    <citation type="submission" date="2020-10" db="EMBL/GenBank/DDBJ databases">
        <authorList>
            <person name="Gilroy R."/>
        </authorList>
    </citation>
    <scope>NUCLEOTIDE SEQUENCE</scope>
    <source>
        <strain evidence="9">B3-4054</strain>
    </source>
</reference>
<comment type="caution">
    <text evidence="9">The sequence shown here is derived from an EMBL/GenBank/DDBJ whole genome shotgun (WGS) entry which is preliminary data.</text>
</comment>
<dbReference type="PANTHER" id="PTHR43447">
    <property type="entry name" value="ALPHA-AMYLASE"/>
    <property type="match status" value="1"/>
</dbReference>
<dbReference type="InterPro" id="IPR013780">
    <property type="entry name" value="Glyco_hydro_b"/>
</dbReference>
<dbReference type="EMBL" id="JADIMS010000149">
    <property type="protein sequence ID" value="MBO8451019.1"/>
    <property type="molecule type" value="Genomic_DNA"/>
</dbReference>